<feature type="transmembrane region" description="Helical" evidence="1">
    <location>
        <begin position="50"/>
        <end position="83"/>
    </location>
</feature>
<feature type="transmembrane region" description="Helical" evidence="1">
    <location>
        <begin position="189"/>
        <end position="210"/>
    </location>
</feature>
<keyword evidence="1" id="KW-0472">Membrane</keyword>
<evidence type="ECO:0000313" key="3">
    <source>
        <dbReference type="Proteomes" id="UP001516464"/>
    </source>
</evidence>
<keyword evidence="3" id="KW-1185">Reference proteome</keyword>
<feature type="transmembrane region" description="Helical" evidence="1">
    <location>
        <begin position="6"/>
        <end position="29"/>
    </location>
</feature>
<dbReference type="EMBL" id="SBIQ01000240">
    <property type="protein sequence ID" value="KAF7682507.1"/>
    <property type="molecule type" value="Genomic_DNA"/>
</dbReference>
<dbReference type="Proteomes" id="UP001516464">
    <property type="component" value="Unassembled WGS sequence"/>
</dbReference>
<feature type="transmembrane region" description="Helical" evidence="1">
    <location>
        <begin position="89"/>
        <end position="107"/>
    </location>
</feature>
<name>A0ABQ7HWH6_9MICR</name>
<proteinExistence type="predicted"/>
<organism evidence="2 3">
    <name type="scientific">Astathelohania contejeani</name>
    <dbReference type="NCBI Taxonomy" id="164912"/>
    <lineage>
        <taxon>Eukaryota</taxon>
        <taxon>Fungi</taxon>
        <taxon>Fungi incertae sedis</taxon>
        <taxon>Microsporidia</taxon>
        <taxon>Astathelohaniidae</taxon>
        <taxon>Astathelohania</taxon>
    </lineage>
</organism>
<sequence>MEEIVLIYAFISYFSIAIQGISLWYYGLVASDISHEIWIKYNRIIISEIFSVYLIGRAILFSAIEELISGALLVLFINIMVIFNYNINIIYNLIINIIRLFYISLFFKKIKKEINWNRYKQIGVDSNIWFLYKIKVCINVFRRIIYIFLLIRLFANSKHISNSDCILVPLFDIPNFIIKKSKWIKLYRLGLWSLELCYLCYVFMKLIMAMKMNNVFFIYRIHIIIPINGLIVLLFLYFSLIDFIYRNGDEYFHKELLIIK</sequence>
<accession>A0ABQ7HWH6</accession>
<evidence type="ECO:0000313" key="2">
    <source>
        <dbReference type="EMBL" id="KAF7682507.1"/>
    </source>
</evidence>
<reference evidence="2 3" key="1">
    <citation type="submission" date="2019-01" db="EMBL/GenBank/DDBJ databases">
        <title>Genomes sequencing and comparative genomics of infectious freshwater microsporidia, Cucumispora dikerogammari and Thelohania contejeani.</title>
        <authorList>
            <person name="Cormier A."/>
            <person name="Giraud I."/>
            <person name="Wattier R."/>
            <person name="Teixeira M."/>
            <person name="Grandjean F."/>
            <person name="Rigaud T."/>
            <person name="Cordaux R."/>
        </authorList>
    </citation>
    <scope>NUCLEOTIDE SEQUENCE [LARGE SCALE GENOMIC DNA]</scope>
    <source>
        <strain evidence="2">T1</strain>
        <tissue evidence="2">Spores</tissue>
    </source>
</reference>
<comment type="caution">
    <text evidence="2">The sequence shown here is derived from an EMBL/GenBank/DDBJ whole genome shotgun (WGS) entry which is preliminary data.</text>
</comment>
<evidence type="ECO:0000256" key="1">
    <source>
        <dbReference type="SAM" id="Phobius"/>
    </source>
</evidence>
<feature type="transmembrane region" description="Helical" evidence="1">
    <location>
        <begin position="216"/>
        <end position="238"/>
    </location>
</feature>
<keyword evidence="1" id="KW-0812">Transmembrane</keyword>
<gene>
    <name evidence="2" type="ORF">TCON_2267</name>
</gene>
<keyword evidence="1" id="KW-1133">Transmembrane helix</keyword>
<protein>
    <submittedName>
        <fullName evidence="2">Uncharacterized protein</fullName>
    </submittedName>
</protein>